<keyword evidence="1" id="KW-0067">ATP-binding</keyword>
<sequence>MPLRLAVAAGRAARWAARLRGGGSAVPGVVALRIDPRFLERTIADLPHGVVAVTGSNGKSTTTHMLTAVLRAHGLRVFTNPSGGNLPQGIASAVLADADASGRLDADVAVLEIDEAYGVALSALLTPRTVLLLNIQIDQLNRFHEPDRVVGMLERIAATATEAVVANRDDAHVNAIAAHTARAGRAAVDWFGVSEELLGDSKHGLASAPRFGSEDPAPVHVVAGVEAVALSARDAVFRLASGDLPVTLPSRGLHYAVDAAGALATARRVLGDRFDPARAATGLGSVAAVYGRGEMLRAGDEDIEIIMMKNPASLQMNLDALGDPPEQVLLAVDDGTPDPSWIYDTDLSALTHADVVSGTKGYQLAVRFGYEGLEVGRVEPDLRRAVQAFLAMERPSRGVKTMIVNYEQMMAIRRILGYTDLEGGPA</sequence>
<proteinExistence type="inferred from homology"/>
<dbReference type="PANTHER" id="PTHR23135">
    <property type="entry name" value="MUR LIGASE FAMILY MEMBER"/>
    <property type="match status" value="1"/>
</dbReference>
<keyword evidence="1" id="KW-0573">Peptidoglycan synthesis</keyword>
<evidence type="ECO:0000313" key="4">
    <source>
        <dbReference type="EMBL" id="AJW78975.1"/>
    </source>
</evidence>
<dbReference type="GO" id="GO:0046872">
    <property type="term" value="F:metal ion binding"/>
    <property type="evidence" value="ECO:0007669"/>
    <property type="project" value="UniProtKB-KW"/>
</dbReference>
<keyword evidence="1" id="KW-0479">Metal-binding</keyword>
<dbReference type="HOGENOM" id="CLU_041534_0_0_11"/>
<name>A0A0D5CI49_9MICO</name>
<comment type="function">
    <text evidence="1">The lipid II isoglutaminyl synthase complex catalyzes the formation of alpha-D-isoglutamine in the cell wall lipid II stem peptide. The MurT subunit catalyzes the ATP-dependent amidation of D-glutamate residue of lipid II, converting it to an isoglutamine residue.</text>
</comment>
<dbReference type="HAMAP" id="MF_02214">
    <property type="entry name" value="Lipid_II_synth_MurT"/>
    <property type="match status" value="1"/>
</dbReference>
<comment type="similarity">
    <text evidence="1">Belongs to the MurCDEF family. MurT subfamily.</text>
</comment>
<dbReference type="PANTHER" id="PTHR23135:SF7">
    <property type="entry name" value="LIPID II ISOGLUTAMINYL SYNTHASE (GLUTAMINE-HYDROLYZING) SUBUNIT MURT"/>
    <property type="match status" value="1"/>
</dbReference>
<keyword evidence="1" id="KW-0436">Ligase</keyword>
<accession>A0A0D5CI49</accession>
<evidence type="ECO:0000313" key="5">
    <source>
        <dbReference type="Proteomes" id="UP000032604"/>
    </source>
</evidence>
<dbReference type="AlphaFoldDB" id="A0A0D5CI49"/>
<dbReference type="GO" id="GO:0071555">
    <property type="term" value="P:cell wall organization"/>
    <property type="evidence" value="ECO:0007669"/>
    <property type="project" value="UniProtKB-KW"/>
</dbReference>
<dbReference type="GO" id="GO:0009252">
    <property type="term" value="P:peptidoglycan biosynthetic process"/>
    <property type="evidence" value="ECO:0007669"/>
    <property type="project" value="UniProtKB-UniRule"/>
</dbReference>
<keyword evidence="1" id="KW-0547">Nucleotide-binding</keyword>
<dbReference type="Proteomes" id="UP000032604">
    <property type="component" value="Chromosome"/>
</dbReference>
<comment type="subunit">
    <text evidence="1">Forms a heterodimer with GatD.</text>
</comment>
<evidence type="ECO:0000259" key="2">
    <source>
        <dbReference type="Pfam" id="PF08245"/>
    </source>
</evidence>
<protein>
    <recommendedName>
        <fullName evidence="1">Lipid II isoglutaminyl synthase (glutamine-hydrolyzing) subunit MurT</fullName>
        <ecNumber evidence="1">6.3.5.13</ecNumber>
    </recommendedName>
</protein>
<dbReference type="InterPro" id="IPR036565">
    <property type="entry name" value="Mur-like_cat_sf"/>
</dbReference>
<dbReference type="UniPathway" id="UPA00219"/>
<dbReference type="EC" id="6.3.5.13" evidence="1"/>
<dbReference type="GO" id="GO:0016881">
    <property type="term" value="F:acid-amino acid ligase activity"/>
    <property type="evidence" value="ECO:0007669"/>
    <property type="project" value="InterPro"/>
</dbReference>
<comment type="caution">
    <text evidence="1">Lacks conserved residue(s) required for the propagation of feature annotation.</text>
</comment>
<dbReference type="RefSeq" id="WP_045527974.1">
    <property type="nucleotide sequence ID" value="NZ_CP011043.1"/>
</dbReference>
<dbReference type="InterPro" id="IPR013564">
    <property type="entry name" value="MurT_C"/>
</dbReference>
<reference evidence="4 5" key="1">
    <citation type="journal article" date="2015" name="Genome Announc.">
        <title>Complete Genome Sequence of Clavibacter michiganensis subsp. insidiosus R1-1 Using PacBio Single-Molecule Real-Time Technology.</title>
        <authorList>
            <person name="Lu Y."/>
            <person name="Samac D.A."/>
            <person name="Glazebrook J."/>
            <person name="Ishimaru C.A."/>
        </authorList>
    </citation>
    <scope>NUCLEOTIDE SEQUENCE [LARGE SCALE GENOMIC DNA]</scope>
    <source>
        <strain evidence="4 5">R1-1</strain>
    </source>
</reference>
<dbReference type="InterPro" id="IPR043703">
    <property type="entry name" value="Lipid_II_synth_MurT"/>
</dbReference>
<comment type="catalytic activity">
    <reaction evidence="1">
        <text>beta-D-GlcNAc-(1-&gt;4)-Mur2Ac(oyl-L-Ala-gamma-D-Glu-L-Lys-D-Ala-D-Ala)-di-trans,octa-cis-undecaprenyl diphosphate + ATP = beta-D-GlcNAc-(1-&gt;4)-Mur2Ac(oyl-L-Ala-gamma-D-O-P-Glu-L-Lys-D-Ala-D-Ala)-di-trans,octa-cis-undecaprenyl diphosphate + ADP</text>
        <dbReference type="Rhea" id="RHEA:59488"/>
        <dbReference type="ChEBI" id="CHEBI:30616"/>
        <dbReference type="ChEBI" id="CHEBI:60033"/>
        <dbReference type="ChEBI" id="CHEBI:143132"/>
        <dbReference type="ChEBI" id="CHEBI:456216"/>
    </reaction>
</comment>
<dbReference type="EMBL" id="CP011043">
    <property type="protein sequence ID" value="AJW78975.1"/>
    <property type="molecule type" value="Genomic_DNA"/>
</dbReference>
<keyword evidence="1" id="KW-0133">Cell shape</keyword>
<comment type="pathway">
    <text evidence="1">Cell wall biogenesis; peptidoglycan biosynthesis.</text>
</comment>
<dbReference type="Pfam" id="PF08353">
    <property type="entry name" value="MurT_C"/>
    <property type="match status" value="1"/>
</dbReference>
<gene>
    <name evidence="1" type="primary">murT</name>
    <name evidence="4" type="ORF">VO01_07380</name>
</gene>
<comment type="catalytic activity">
    <reaction evidence="1">
        <text>beta-D-GlcNAc-(1-&gt;4)-Mur2Ac(oyl-L-Ala-gamma-D-O-P-Glu-L-Lys-D-Ala-D-Ala)-di-trans,octa-cis-undecaprenyl diphosphate + NH4(+) = beta-D-GlcNAc-(1-&gt;4)-Mur2Ac(oyl-L-Ala-D-isoglutaminyl-L-Lys-D-Ala-D-Ala)-di-trans,octa-cis-undecaprenyl diphosphate + phosphate + H(+)</text>
        <dbReference type="Rhea" id="RHEA:57932"/>
        <dbReference type="ChEBI" id="CHEBI:15378"/>
        <dbReference type="ChEBI" id="CHEBI:28938"/>
        <dbReference type="ChEBI" id="CHEBI:43474"/>
        <dbReference type="ChEBI" id="CHEBI:62233"/>
        <dbReference type="ChEBI" id="CHEBI:143132"/>
    </reaction>
</comment>
<evidence type="ECO:0000256" key="1">
    <source>
        <dbReference type="HAMAP-Rule" id="MF_02214"/>
    </source>
</evidence>
<dbReference type="GO" id="GO:0140282">
    <property type="term" value="F:carbon-nitrogen ligase activity on lipid II"/>
    <property type="evidence" value="ECO:0007669"/>
    <property type="project" value="UniProtKB-UniRule"/>
</dbReference>
<dbReference type="GO" id="GO:0005524">
    <property type="term" value="F:ATP binding"/>
    <property type="evidence" value="ECO:0007669"/>
    <property type="project" value="UniProtKB-UniRule"/>
</dbReference>
<dbReference type="PATRIC" id="fig|33014.5.peg.1530"/>
<feature type="domain" description="Lipid II isoglutaminyl synthase (glutamine-hydrolyzing) subunit MurT C-terminal" evidence="3">
    <location>
        <begin position="308"/>
        <end position="407"/>
    </location>
</feature>
<dbReference type="Pfam" id="PF08245">
    <property type="entry name" value="Mur_ligase_M"/>
    <property type="match status" value="1"/>
</dbReference>
<dbReference type="GO" id="GO:0008360">
    <property type="term" value="P:regulation of cell shape"/>
    <property type="evidence" value="ECO:0007669"/>
    <property type="project" value="UniProtKB-KW"/>
</dbReference>
<evidence type="ECO:0000259" key="3">
    <source>
        <dbReference type="Pfam" id="PF08353"/>
    </source>
</evidence>
<dbReference type="Gene3D" id="3.40.1190.10">
    <property type="entry name" value="Mur-like, catalytic domain"/>
    <property type="match status" value="1"/>
</dbReference>
<organism evidence="4 5">
    <name type="scientific">Clavibacter michiganensis subsp. insidiosus</name>
    <dbReference type="NCBI Taxonomy" id="33014"/>
    <lineage>
        <taxon>Bacteria</taxon>
        <taxon>Bacillati</taxon>
        <taxon>Actinomycetota</taxon>
        <taxon>Actinomycetes</taxon>
        <taxon>Micrococcales</taxon>
        <taxon>Microbacteriaceae</taxon>
        <taxon>Clavibacter</taxon>
    </lineage>
</organism>
<feature type="domain" description="Mur ligase central" evidence="2">
    <location>
        <begin position="53"/>
        <end position="186"/>
    </location>
</feature>
<dbReference type="InterPro" id="IPR013221">
    <property type="entry name" value="Mur_ligase_cen"/>
</dbReference>
<dbReference type="KEGG" id="cmh:VO01_07380"/>
<keyword evidence="1" id="KW-0961">Cell wall biogenesis/degradation</keyword>
<dbReference type="OrthoDB" id="9803907at2"/>
<comment type="catalytic activity">
    <reaction evidence="1">
        <text>beta-D-GlcNAc-(1-&gt;4)-Mur2Ac(oyl-L-Ala-gamma-D-Glu-L-Lys-D-Ala-D-Ala)-di-trans,octa-cis-undecaprenyl diphosphate + L-glutamine + ATP + H2O = beta-D-GlcNAc-(1-&gt;4)-Mur2Ac(oyl-L-Ala-D-isoglutaminyl-L-Lys-D-Ala-D-Ala)-di-trans,octa-cis-undecaprenyl diphosphate + L-glutamate + ADP + phosphate + H(+)</text>
        <dbReference type="Rhea" id="RHEA:57928"/>
        <dbReference type="ChEBI" id="CHEBI:15377"/>
        <dbReference type="ChEBI" id="CHEBI:15378"/>
        <dbReference type="ChEBI" id="CHEBI:29985"/>
        <dbReference type="ChEBI" id="CHEBI:30616"/>
        <dbReference type="ChEBI" id="CHEBI:43474"/>
        <dbReference type="ChEBI" id="CHEBI:58359"/>
        <dbReference type="ChEBI" id="CHEBI:60033"/>
        <dbReference type="ChEBI" id="CHEBI:62233"/>
        <dbReference type="ChEBI" id="CHEBI:456216"/>
        <dbReference type="EC" id="6.3.5.13"/>
    </reaction>
</comment>
<dbReference type="SUPFAM" id="SSF53623">
    <property type="entry name" value="MurD-like peptide ligases, catalytic domain"/>
    <property type="match status" value="1"/>
</dbReference>